<evidence type="ECO:0000313" key="1">
    <source>
        <dbReference type="Proteomes" id="UP000095287"/>
    </source>
</evidence>
<evidence type="ECO:0000313" key="2">
    <source>
        <dbReference type="WBParaSite" id="L893_g14233.t1"/>
    </source>
</evidence>
<keyword evidence="1" id="KW-1185">Reference proteome</keyword>
<protein>
    <submittedName>
        <fullName evidence="2">Transcriptional regulator</fullName>
    </submittedName>
</protein>
<name>A0A1I7Y9X7_9BILA</name>
<organism evidence="1 2">
    <name type="scientific">Steinernema glaseri</name>
    <dbReference type="NCBI Taxonomy" id="37863"/>
    <lineage>
        <taxon>Eukaryota</taxon>
        <taxon>Metazoa</taxon>
        <taxon>Ecdysozoa</taxon>
        <taxon>Nematoda</taxon>
        <taxon>Chromadorea</taxon>
        <taxon>Rhabditida</taxon>
        <taxon>Tylenchina</taxon>
        <taxon>Panagrolaimomorpha</taxon>
        <taxon>Strongyloidoidea</taxon>
        <taxon>Steinernematidae</taxon>
        <taxon>Steinernema</taxon>
    </lineage>
</organism>
<dbReference type="Proteomes" id="UP000095287">
    <property type="component" value="Unplaced"/>
</dbReference>
<sequence>MQGGRHGVVVDEDKAFPNLGTDFGQTDTLGVKAGAGIGQPRGGNQLALHVVDPGVQGAANAAHIACPFQQQHIAVTTDIGQHINAAFAGANGEQGIIAYVESEEVAGIGDANIEQLDNFLLVDQRLQQGRTAQHHPLAVQDGIHAHIGVINVKALLGRQLLPRRLAQPLLPAQLIFFVNQHMLIQIRRGRDLAMCLQIRRRTHRRQIAGNDAQGLQLRPVALLAPDNCKIDVVPEKVRCLQPVQQVDFNIRMLQPEIPQLPGKPHAGHKGPQGQIDAALAVRHAQFTQGLIDLPRYSSSTLIWWLTAEGETSRSSAALVKFNLCADTVKVLKAFSNGTCMTGYVS</sequence>
<dbReference type="AlphaFoldDB" id="A0A1I7Y9X7"/>
<proteinExistence type="predicted"/>
<accession>A0A1I7Y9X7</accession>
<dbReference type="WBParaSite" id="L893_g14233.t1">
    <property type="protein sequence ID" value="L893_g14233.t1"/>
    <property type="gene ID" value="L893_g14233"/>
</dbReference>
<reference evidence="2" key="1">
    <citation type="submission" date="2016-11" db="UniProtKB">
        <authorList>
            <consortium name="WormBaseParasite"/>
        </authorList>
    </citation>
    <scope>IDENTIFICATION</scope>
</reference>